<dbReference type="AlphaFoldDB" id="A0A4Y2RRE8"/>
<proteinExistence type="predicted"/>
<comment type="caution">
    <text evidence="1">The sequence shown here is derived from an EMBL/GenBank/DDBJ whole genome shotgun (WGS) entry which is preliminary data.</text>
</comment>
<protein>
    <submittedName>
        <fullName evidence="1">Uncharacterized protein</fullName>
    </submittedName>
</protein>
<evidence type="ECO:0000313" key="1">
    <source>
        <dbReference type="EMBL" id="GBN77475.1"/>
    </source>
</evidence>
<dbReference type="EMBL" id="BGPR01017859">
    <property type="protein sequence ID" value="GBN77475.1"/>
    <property type="molecule type" value="Genomic_DNA"/>
</dbReference>
<keyword evidence="2" id="KW-1185">Reference proteome</keyword>
<name>A0A4Y2RRE8_ARAVE</name>
<gene>
    <name evidence="1" type="ORF">AVEN_111185_1</name>
</gene>
<evidence type="ECO:0000313" key="2">
    <source>
        <dbReference type="Proteomes" id="UP000499080"/>
    </source>
</evidence>
<reference evidence="1 2" key="1">
    <citation type="journal article" date="2019" name="Sci. Rep.">
        <title>Orb-weaving spider Araneus ventricosus genome elucidates the spidroin gene catalogue.</title>
        <authorList>
            <person name="Kono N."/>
            <person name="Nakamura H."/>
            <person name="Ohtoshi R."/>
            <person name="Moran D.A.P."/>
            <person name="Shinohara A."/>
            <person name="Yoshida Y."/>
            <person name="Fujiwara M."/>
            <person name="Mori M."/>
            <person name="Tomita M."/>
            <person name="Arakawa K."/>
        </authorList>
    </citation>
    <scope>NUCLEOTIDE SEQUENCE [LARGE SCALE GENOMIC DNA]</scope>
</reference>
<sequence>MSLCNYPCHCKSDCDILLDEFWYKSQWVRDLISKTISSDHEQDAWSLQPFHPTLFPFLAHLFRQIIYGHSTQCKSIRSISYSAYFSPRLLRCPLEQRFPTCATRTPRDTQGPVRGTRKLFW</sequence>
<accession>A0A4Y2RRE8</accession>
<organism evidence="1 2">
    <name type="scientific">Araneus ventricosus</name>
    <name type="common">Orbweaver spider</name>
    <name type="synonym">Epeira ventricosa</name>
    <dbReference type="NCBI Taxonomy" id="182803"/>
    <lineage>
        <taxon>Eukaryota</taxon>
        <taxon>Metazoa</taxon>
        <taxon>Ecdysozoa</taxon>
        <taxon>Arthropoda</taxon>
        <taxon>Chelicerata</taxon>
        <taxon>Arachnida</taxon>
        <taxon>Araneae</taxon>
        <taxon>Araneomorphae</taxon>
        <taxon>Entelegynae</taxon>
        <taxon>Araneoidea</taxon>
        <taxon>Araneidae</taxon>
        <taxon>Araneus</taxon>
    </lineage>
</organism>
<dbReference type="Proteomes" id="UP000499080">
    <property type="component" value="Unassembled WGS sequence"/>
</dbReference>